<name>A0ABW4TZ29_9SPHN</name>
<gene>
    <name evidence="2" type="ORF">ACFSGX_14500</name>
</gene>
<dbReference type="RefSeq" id="WP_380931000.1">
    <property type="nucleotide sequence ID" value="NZ_JBHUGS010000004.1"/>
</dbReference>
<accession>A0ABW4TZ29</accession>
<organism evidence="2 3">
    <name type="scientific">Sphingomonas arantia</name>
    <dbReference type="NCBI Taxonomy" id="1460676"/>
    <lineage>
        <taxon>Bacteria</taxon>
        <taxon>Pseudomonadati</taxon>
        <taxon>Pseudomonadota</taxon>
        <taxon>Alphaproteobacteria</taxon>
        <taxon>Sphingomonadales</taxon>
        <taxon>Sphingomonadaceae</taxon>
        <taxon>Sphingomonas</taxon>
    </lineage>
</organism>
<evidence type="ECO:0000313" key="3">
    <source>
        <dbReference type="Proteomes" id="UP001597400"/>
    </source>
</evidence>
<reference evidence="3" key="1">
    <citation type="journal article" date="2019" name="Int. J. Syst. Evol. Microbiol.">
        <title>The Global Catalogue of Microorganisms (GCM) 10K type strain sequencing project: providing services to taxonomists for standard genome sequencing and annotation.</title>
        <authorList>
            <consortium name="The Broad Institute Genomics Platform"/>
            <consortium name="The Broad Institute Genome Sequencing Center for Infectious Disease"/>
            <person name="Wu L."/>
            <person name="Ma J."/>
        </authorList>
    </citation>
    <scope>NUCLEOTIDE SEQUENCE [LARGE SCALE GENOMIC DNA]</scope>
    <source>
        <strain evidence="3">CGMCC 1.12702</strain>
    </source>
</reference>
<proteinExistence type="predicted"/>
<evidence type="ECO:0000256" key="1">
    <source>
        <dbReference type="SAM" id="Phobius"/>
    </source>
</evidence>
<dbReference type="Proteomes" id="UP001597400">
    <property type="component" value="Unassembled WGS sequence"/>
</dbReference>
<comment type="caution">
    <text evidence="2">The sequence shown here is derived from an EMBL/GenBank/DDBJ whole genome shotgun (WGS) entry which is preliminary data.</text>
</comment>
<dbReference type="EMBL" id="JBHUGS010000004">
    <property type="protein sequence ID" value="MFD1951980.1"/>
    <property type="molecule type" value="Genomic_DNA"/>
</dbReference>
<protein>
    <submittedName>
        <fullName evidence="2">Uncharacterized protein</fullName>
    </submittedName>
</protein>
<keyword evidence="3" id="KW-1185">Reference proteome</keyword>
<sequence>MTRVVEILVPLLNEGTHVSRPVKAEWLGGDRYRVLGDAPPNEEWAFGSGTIVIARKEKGVVHAVEEEGGDEEFWAEHDPHGDRFGTPIRKWGCPAMLAVGVLGVYALYRLLISIGFAAQISV</sequence>
<feature type="transmembrane region" description="Helical" evidence="1">
    <location>
        <begin position="97"/>
        <end position="120"/>
    </location>
</feature>
<evidence type="ECO:0000313" key="2">
    <source>
        <dbReference type="EMBL" id="MFD1951980.1"/>
    </source>
</evidence>
<keyword evidence="1" id="KW-0812">Transmembrane</keyword>
<keyword evidence="1" id="KW-0472">Membrane</keyword>
<keyword evidence="1" id="KW-1133">Transmembrane helix</keyword>